<dbReference type="RefSeq" id="WP_066827286.1">
    <property type="nucleotide sequence ID" value="NZ_LTBA01000063.1"/>
</dbReference>
<name>A0A151AT85_9CLOT</name>
<keyword evidence="2" id="KW-1185">Reference proteome</keyword>
<organism evidence="1 2">
    <name type="scientific">Clostridium tepidiprofundi DSM 19306</name>
    <dbReference type="NCBI Taxonomy" id="1121338"/>
    <lineage>
        <taxon>Bacteria</taxon>
        <taxon>Bacillati</taxon>
        <taxon>Bacillota</taxon>
        <taxon>Clostridia</taxon>
        <taxon>Eubacteriales</taxon>
        <taxon>Clostridiaceae</taxon>
        <taxon>Clostridium</taxon>
    </lineage>
</organism>
<proteinExistence type="predicted"/>
<gene>
    <name evidence="1" type="ORF">CLTEP_25650</name>
</gene>
<comment type="caution">
    <text evidence="1">The sequence shown here is derived from an EMBL/GenBank/DDBJ whole genome shotgun (WGS) entry which is preliminary data.</text>
</comment>
<dbReference type="PATRIC" id="fig|1121338.3.peg.2664"/>
<reference evidence="1 2" key="1">
    <citation type="submission" date="2016-02" db="EMBL/GenBank/DDBJ databases">
        <title>Genome sequence of Clostridium tepidiprofundi DSM 19306.</title>
        <authorList>
            <person name="Poehlein A."/>
            <person name="Daniel R."/>
        </authorList>
    </citation>
    <scope>NUCLEOTIDE SEQUENCE [LARGE SCALE GENOMIC DNA]</scope>
    <source>
        <strain evidence="1 2">DSM 19306</strain>
    </source>
</reference>
<evidence type="ECO:0000313" key="1">
    <source>
        <dbReference type="EMBL" id="KYH30597.1"/>
    </source>
</evidence>
<dbReference type="EMBL" id="LTBA01000063">
    <property type="protein sequence ID" value="KYH30597.1"/>
    <property type="molecule type" value="Genomic_DNA"/>
</dbReference>
<dbReference type="OrthoDB" id="9771173at2"/>
<protein>
    <submittedName>
        <fullName evidence="1">Uncharacterized protein</fullName>
    </submittedName>
</protein>
<sequence length="266" mass="31326">MYNNFKRLVSVIMLIPLIFTILPTKAIAETLNNNLNIYEQSVQHRNDNYEKILNTKIIKEIKEKREKNIKYFLKDDLSYEAAIYPFAIHYKENGKWKDIDNTLIESNDKNDNSIVENKENNYKIKISKNVNSDKLVNIKKDKYEIAWNIQDSIINKTIQNQQAVEGMLQDDIYNTKQLHNSALSIKKPNTKILEKLTADEKKRTLTKVLSEAFFLNIYENVDLQYEIRPESVKETIVINNKINDPKFYFNIQTKNLTYLAEVSHLL</sequence>
<dbReference type="Proteomes" id="UP000075531">
    <property type="component" value="Unassembled WGS sequence"/>
</dbReference>
<dbReference type="AlphaFoldDB" id="A0A151AT85"/>
<evidence type="ECO:0000313" key="2">
    <source>
        <dbReference type="Proteomes" id="UP000075531"/>
    </source>
</evidence>
<accession>A0A151AT85</accession>